<dbReference type="GO" id="GO:0004862">
    <property type="term" value="F:cAMP-dependent protein kinase inhibitor activity"/>
    <property type="evidence" value="ECO:0007669"/>
    <property type="project" value="TreeGrafter"/>
</dbReference>
<gene>
    <name evidence="7" type="primary">LOC110986920</name>
</gene>
<sequence>MTLLSDSSGRFLPEKLSNTMAHIYERVVQLISQDPTTRLERDIESLIPWFQNMSGLFKSQKTDVVKDIVRNCEFRSVPTDNIIIKQGDKGDCFYIILSGSVSIYINQTLEEQGNIQNPNDLAKAKRKAKTRGNRSRSNSIKPKPGLRGRSKSLHKPSIALRSSSPQTRSKGPEKQDSETGEGPSSPGELKNGSNAGASDGGLRPPGGNKAQRNGSTRESRSHTWVSTSTYSAKEASFFQKKEHEEDQLESSSSSDEEMMKTDSSGKLDRTIFGVHIRELGPGKSFGELALVQTNLIRSASVIADQPTGLIVVDRDLYNRSLKAVQQQEFAGKKKFVNTFPLFSHWTPRQRNVMAMSLTRVRYQFGNSIVRQGDKVRGLIFITSGRAVFSIDPVQHIEQYPNMCSQEDIRYAKEVRLGKRSRTSFPGSCDYWLSDLRRPGPNNPRRRDGYAAAEKEANKKSVPLCAIGQYDYIGDISVLLHLPTYVATATCLEPLEALELDLNNFERQVFKKSHSTYVTMREIAELRLWARVDRLHEEQVYDPVFETMLGKLQELNTSPAMKAALRRKQAEEEDLMVSLFTPSWHIYREKQRLFLRRRRREKRLQEMRMQQMAHAASLGMQLKLQGMSTLSELKTDESNPPSHRSHEDALPASLRDNAIPSYSLQPKAVTPQGRQRSMSDRYDHYYLPSYSGGAPTRAPLITTDSLPLMNGLKESNDANGKGDGEGENGDSGRGSHVIWRDDVKRPRFKSWNGPVRQDSDENHTLPKLTEEKSPNGQQRLRPQQANSLLPLGIGTTQ</sequence>
<feature type="compositionally biased region" description="Polar residues" evidence="4">
    <location>
        <begin position="773"/>
        <end position="786"/>
    </location>
</feature>
<feature type="domain" description="Cyclic nucleotide-binding" evidence="5">
    <location>
        <begin position="56"/>
        <end position="111"/>
    </location>
</feature>
<feature type="domain" description="Cyclic nucleotide-binding" evidence="5">
    <location>
        <begin position="264"/>
        <end position="321"/>
    </location>
</feature>
<keyword evidence="3" id="KW-0114">cAMP</keyword>
<dbReference type="PANTHER" id="PTHR11635:SF152">
    <property type="entry name" value="CAMP-DEPENDENT PROTEIN KINASE TYPE I REGULATORY SUBUNIT-RELATED"/>
    <property type="match status" value="1"/>
</dbReference>
<dbReference type="Proteomes" id="UP000694845">
    <property type="component" value="Unplaced"/>
</dbReference>
<evidence type="ECO:0000256" key="2">
    <source>
        <dbReference type="ARBA" id="ARBA00022566"/>
    </source>
</evidence>
<evidence type="ECO:0000256" key="1">
    <source>
        <dbReference type="ARBA" id="ARBA00005753"/>
    </source>
</evidence>
<dbReference type="Gene3D" id="2.60.120.10">
    <property type="entry name" value="Jelly Rolls"/>
    <property type="match status" value="2"/>
</dbReference>
<feature type="compositionally biased region" description="Basic residues" evidence="4">
    <location>
        <begin position="144"/>
        <end position="154"/>
    </location>
</feature>
<dbReference type="CDD" id="cd00038">
    <property type="entry name" value="CAP_ED"/>
    <property type="match status" value="1"/>
</dbReference>
<dbReference type="KEGG" id="aplc:110986920"/>
<dbReference type="OMA" id="MFGVHIR"/>
<evidence type="ECO:0000256" key="3">
    <source>
        <dbReference type="ARBA" id="ARBA00023149"/>
    </source>
</evidence>
<dbReference type="AlphaFoldDB" id="A0A8B7ZNH6"/>
<dbReference type="SUPFAM" id="SSF51206">
    <property type="entry name" value="cAMP-binding domain-like"/>
    <property type="match status" value="2"/>
</dbReference>
<feature type="compositionally biased region" description="Polar residues" evidence="4">
    <location>
        <begin position="222"/>
        <end position="231"/>
    </location>
</feature>
<comment type="similarity">
    <text evidence="1">Belongs to the cAMP-dependent kinase regulatory chain family.</text>
</comment>
<protein>
    <submittedName>
        <fullName evidence="7">Uncharacterized protein LOC110986920 isoform X1</fullName>
    </submittedName>
</protein>
<feature type="region of interest" description="Disordered" evidence="4">
    <location>
        <begin position="659"/>
        <end position="678"/>
    </location>
</feature>
<dbReference type="RefSeq" id="XP_022104936.1">
    <property type="nucleotide sequence ID" value="XM_022249244.1"/>
</dbReference>
<dbReference type="GeneID" id="110986920"/>
<feature type="compositionally biased region" description="Basic and acidic residues" evidence="4">
    <location>
        <begin position="756"/>
        <end position="772"/>
    </location>
</feature>
<dbReference type="GO" id="GO:0030552">
    <property type="term" value="F:cAMP binding"/>
    <property type="evidence" value="ECO:0007669"/>
    <property type="project" value="UniProtKB-KW"/>
</dbReference>
<organism evidence="6 7">
    <name type="scientific">Acanthaster planci</name>
    <name type="common">Crown-of-thorns starfish</name>
    <dbReference type="NCBI Taxonomy" id="133434"/>
    <lineage>
        <taxon>Eukaryota</taxon>
        <taxon>Metazoa</taxon>
        <taxon>Echinodermata</taxon>
        <taxon>Eleutherozoa</taxon>
        <taxon>Asterozoa</taxon>
        <taxon>Asteroidea</taxon>
        <taxon>Valvatacea</taxon>
        <taxon>Valvatida</taxon>
        <taxon>Acanthasteridae</taxon>
        <taxon>Acanthaster</taxon>
    </lineage>
</organism>
<feature type="region of interest" description="Disordered" evidence="4">
    <location>
        <begin position="116"/>
        <end position="264"/>
    </location>
</feature>
<evidence type="ECO:0000313" key="7">
    <source>
        <dbReference type="RefSeq" id="XP_022104936.1"/>
    </source>
</evidence>
<proteinExistence type="inferred from homology"/>
<keyword evidence="2" id="KW-0547">Nucleotide-binding</keyword>
<feature type="compositionally biased region" description="Basic and acidic residues" evidence="4">
    <location>
        <begin position="713"/>
        <end position="723"/>
    </location>
</feature>
<dbReference type="Pfam" id="PF00027">
    <property type="entry name" value="cNMP_binding"/>
    <property type="match status" value="1"/>
</dbReference>
<dbReference type="GO" id="GO:0005829">
    <property type="term" value="C:cytosol"/>
    <property type="evidence" value="ECO:0007669"/>
    <property type="project" value="TreeGrafter"/>
</dbReference>
<accession>A0A8B7ZNH6</accession>
<feature type="compositionally biased region" description="Polar residues" evidence="4">
    <location>
        <begin position="160"/>
        <end position="169"/>
    </location>
</feature>
<keyword evidence="6" id="KW-1185">Reference proteome</keyword>
<feature type="domain" description="Cyclic nucleotide-binding" evidence="5">
    <location>
        <begin position="341"/>
        <end position="386"/>
    </location>
</feature>
<dbReference type="PANTHER" id="PTHR11635">
    <property type="entry name" value="CAMP-DEPENDENT PROTEIN KINASE REGULATORY CHAIN"/>
    <property type="match status" value="1"/>
</dbReference>
<dbReference type="PROSITE" id="PS50042">
    <property type="entry name" value="CNMP_BINDING_3"/>
    <property type="match status" value="3"/>
</dbReference>
<evidence type="ECO:0000313" key="6">
    <source>
        <dbReference type="Proteomes" id="UP000694845"/>
    </source>
</evidence>
<feature type="compositionally biased region" description="Basic residues" evidence="4">
    <location>
        <begin position="124"/>
        <end position="134"/>
    </location>
</feature>
<dbReference type="InterPro" id="IPR050503">
    <property type="entry name" value="cAMP-dep_PK_reg_su-like"/>
</dbReference>
<dbReference type="OrthoDB" id="2021138at2759"/>
<name>A0A8B7ZNH6_ACAPL</name>
<dbReference type="PROSITE" id="PS00888">
    <property type="entry name" value="CNMP_BINDING_1"/>
    <property type="match status" value="1"/>
</dbReference>
<dbReference type="GO" id="GO:0034236">
    <property type="term" value="F:protein kinase A catalytic subunit binding"/>
    <property type="evidence" value="ECO:0007669"/>
    <property type="project" value="TreeGrafter"/>
</dbReference>
<dbReference type="InterPro" id="IPR018490">
    <property type="entry name" value="cNMP-bd_dom_sf"/>
</dbReference>
<reference evidence="7" key="1">
    <citation type="submission" date="2025-08" db="UniProtKB">
        <authorList>
            <consortium name="RefSeq"/>
        </authorList>
    </citation>
    <scope>IDENTIFICATION</scope>
</reference>
<dbReference type="PROSITE" id="PS00889">
    <property type="entry name" value="CNMP_BINDING_2"/>
    <property type="match status" value="1"/>
</dbReference>
<keyword evidence="2" id="KW-0116">cAMP-binding</keyword>
<feature type="region of interest" description="Disordered" evidence="4">
    <location>
        <begin position="706"/>
        <end position="796"/>
    </location>
</feature>
<dbReference type="InterPro" id="IPR000595">
    <property type="entry name" value="cNMP-bd_dom"/>
</dbReference>
<evidence type="ECO:0000256" key="4">
    <source>
        <dbReference type="SAM" id="MobiDB-lite"/>
    </source>
</evidence>
<evidence type="ECO:0000259" key="5">
    <source>
        <dbReference type="PROSITE" id="PS50042"/>
    </source>
</evidence>
<dbReference type="PRINTS" id="PR00103">
    <property type="entry name" value="CAMPKINASE"/>
</dbReference>
<dbReference type="InterPro" id="IPR014710">
    <property type="entry name" value="RmlC-like_jellyroll"/>
</dbReference>
<dbReference type="InterPro" id="IPR018488">
    <property type="entry name" value="cNMP-bd_CS"/>
</dbReference>
<dbReference type="GO" id="GO:0005952">
    <property type="term" value="C:cAMP-dependent protein kinase complex"/>
    <property type="evidence" value="ECO:0007669"/>
    <property type="project" value="InterPro"/>
</dbReference>